<evidence type="ECO:0000256" key="5">
    <source>
        <dbReference type="ARBA" id="ARBA00022840"/>
    </source>
</evidence>
<dbReference type="PANTHER" id="PTHR46008:SF20">
    <property type="entry name" value="PROTEIN KINASE DOMAIN-CONTAINING PROTEIN"/>
    <property type="match status" value="1"/>
</dbReference>
<keyword evidence="5 9" id="KW-0067">ATP-binding</keyword>
<evidence type="ECO:0000256" key="9">
    <source>
        <dbReference type="PROSITE-ProRule" id="PRU10141"/>
    </source>
</evidence>
<comment type="subcellular location">
    <subcellularLocation>
        <location evidence="1">Membrane</location>
        <topology evidence="1">Single-pass membrane protein</topology>
    </subcellularLocation>
</comment>
<keyword evidence="10" id="KW-1133">Transmembrane helix</keyword>
<dbReference type="Pfam" id="PF14380">
    <property type="entry name" value="WAK_assoc"/>
    <property type="match status" value="1"/>
</dbReference>
<accession>A0AAV6MRB1</accession>
<keyword evidence="13" id="KW-0675">Receptor</keyword>
<dbReference type="PROSITE" id="PS50011">
    <property type="entry name" value="PROTEIN_KINASE_DOM"/>
    <property type="match status" value="1"/>
</dbReference>
<evidence type="ECO:0000256" key="1">
    <source>
        <dbReference type="ARBA" id="ARBA00004167"/>
    </source>
</evidence>
<gene>
    <name evidence="13" type="primary">LRK10L-1.2</name>
    <name evidence="13" type="ORF">SDJN03_20279</name>
</gene>
<dbReference type="EMBL" id="JAGKQH010000013">
    <property type="protein sequence ID" value="KAG6584347.1"/>
    <property type="molecule type" value="Genomic_DNA"/>
</dbReference>
<dbReference type="SMART" id="SM00219">
    <property type="entry name" value="TyrKc"/>
    <property type="match status" value="1"/>
</dbReference>
<dbReference type="GO" id="GO:0016020">
    <property type="term" value="C:membrane"/>
    <property type="evidence" value="ECO:0007669"/>
    <property type="project" value="UniProtKB-SubCell"/>
</dbReference>
<dbReference type="GO" id="GO:0030247">
    <property type="term" value="F:polysaccharide binding"/>
    <property type="evidence" value="ECO:0007669"/>
    <property type="project" value="InterPro"/>
</dbReference>
<proteinExistence type="predicted"/>
<dbReference type="InterPro" id="IPR001245">
    <property type="entry name" value="Ser-Thr/Tyr_kinase_cat_dom"/>
</dbReference>
<feature type="non-terminal residue" evidence="13">
    <location>
        <position position="1"/>
    </location>
</feature>
<dbReference type="InterPro" id="IPR000719">
    <property type="entry name" value="Prot_kinase_dom"/>
</dbReference>
<dbReference type="GO" id="GO:0005524">
    <property type="term" value="F:ATP binding"/>
    <property type="evidence" value="ECO:0007669"/>
    <property type="project" value="UniProtKB-UniRule"/>
</dbReference>
<dbReference type="GO" id="GO:0004674">
    <property type="term" value="F:protein serine/threonine kinase activity"/>
    <property type="evidence" value="ECO:0007669"/>
    <property type="project" value="UniProtKB-EC"/>
</dbReference>
<feature type="signal peptide" evidence="11">
    <location>
        <begin position="1"/>
        <end position="19"/>
    </location>
</feature>
<comment type="caution">
    <text evidence="13">The sequence shown here is derived from an EMBL/GenBank/DDBJ whole genome shotgun (WGS) entry which is preliminary data.</text>
</comment>
<dbReference type="InterPro" id="IPR017441">
    <property type="entry name" value="Protein_kinase_ATP_BS"/>
</dbReference>
<feature type="binding site" evidence="9">
    <location>
        <position position="365"/>
    </location>
    <ligand>
        <name>ATP</name>
        <dbReference type="ChEBI" id="CHEBI:30616"/>
    </ligand>
</feature>
<name>A0AAV6MRB1_9ROSI</name>
<dbReference type="PANTHER" id="PTHR46008">
    <property type="entry name" value="LEAF RUST 10 DISEASE-RESISTANCE LOCUS RECEPTOR-LIKE PROTEIN KINASE-LIKE 1.4"/>
    <property type="match status" value="1"/>
</dbReference>
<dbReference type="Pfam" id="PF07714">
    <property type="entry name" value="PK_Tyr_Ser-Thr"/>
    <property type="match status" value="1"/>
</dbReference>
<feature type="chain" id="PRO_5043775699" description="non-specific serine/threonine protein kinase" evidence="11">
    <location>
        <begin position="20"/>
        <end position="574"/>
    </location>
</feature>
<keyword evidence="6" id="KW-0325">Glycoprotein</keyword>
<dbReference type="InterPro" id="IPR020635">
    <property type="entry name" value="Tyr_kinase_cat_dom"/>
</dbReference>
<keyword evidence="3 11" id="KW-0732">Signal</keyword>
<reference evidence="13 14" key="1">
    <citation type="journal article" date="2021" name="Hortic Res">
        <title>The domestication of Cucurbita argyrosperma as revealed by the genome of its wild relative.</title>
        <authorList>
            <person name="Barrera-Redondo J."/>
            <person name="Sanchez-de la Vega G."/>
            <person name="Aguirre-Liguori J.A."/>
            <person name="Castellanos-Morales G."/>
            <person name="Gutierrez-Guerrero Y.T."/>
            <person name="Aguirre-Dugua X."/>
            <person name="Aguirre-Planter E."/>
            <person name="Tenaillon M.I."/>
            <person name="Lira-Saade R."/>
            <person name="Eguiarte L.E."/>
        </authorList>
    </citation>
    <scope>NUCLEOTIDE SEQUENCE [LARGE SCALE GENOMIC DNA]</scope>
    <source>
        <strain evidence="13">JBR-2021</strain>
    </source>
</reference>
<evidence type="ECO:0000256" key="11">
    <source>
        <dbReference type="SAM" id="SignalP"/>
    </source>
</evidence>
<evidence type="ECO:0000313" key="13">
    <source>
        <dbReference type="EMBL" id="KAG6584347.1"/>
    </source>
</evidence>
<evidence type="ECO:0000256" key="4">
    <source>
        <dbReference type="ARBA" id="ARBA00022741"/>
    </source>
</evidence>
<sequence length="574" mass="65455">MKSIFFFFFFTFHLSPCFSDNALDAFKDCGVNYNCGELVNITYPFWGNERQSSCGRKEFKLNCNNNRTTTTYINSLEYNVLEIKQLNNTMRIARSDLFDNYCPRNQIQVASMDHHPFAYSARNQNISVGYNCSADNELPISEYNFSCGGEWERRGRVNYAFEPSAAVYSKLVECEMKIEVMVTIKGLKEGVKNRRSLVETAVKGGFEVEYENWYKGACDSCNGSGGNCGGNGTYPFYCICRNGVANPYACDATAAPPLPPHPENPNDTWKKVVIGAGSGIGGIVMMSIIFFIRLRMHKTKHQNYSCDRPMKELEKIEHYMALSLFSYHELVKATDKFNPANELGDGGFGTVYYGKLRDGREVAVKRLFENNYRKVEQFMNEVEMLTRLRHPHLVTLYGCTSRRSLDITRHRHEINLSTMAINKIQNDELHDFVDPSLGFKTDQRIRNMICGVAELAFQCLQSVRDTRPSMMEALEILRNIENRSCDTGKAPLVPESPDSVTVLWISKTSTPKRSVLYDEKCSVLHDEKCSVLHDEKCSVLHDEKCSVLHDEKCSVLHDEHSSVLYDESYKFCCD</sequence>
<evidence type="ECO:0000256" key="2">
    <source>
        <dbReference type="ARBA" id="ARBA00012513"/>
    </source>
</evidence>
<keyword evidence="13" id="KW-0808">Transferase</keyword>
<protein>
    <recommendedName>
        <fullName evidence="2">non-specific serine/threonine protein kinase</fullName>
        <ecNumber evidence="2">2.7.11.1</ecNumber>
    </recommendedName>
</protein>
<evidence type="ECO:0000256" key="6">
    <source>
        <dbReference type="ARBA" id="ARBA00023180"/>
    </source>
</evidence>
<dbReference type="GO" id="GO:0004713">
    <property type="term" value="F:protein tyrosine kinase activity"/>
    <property type="evidence" value="ECO:0007669"/>
    <property type="project" value="InterPro"/>
</dbReference>
<dbReference type="Pfam" id="PF13947">
    <property type="entry name" value="GUB_WAK_bind"/>
    <property type="match status" value="1"/>
</dbReference>
<comment type="catalytic activity">
    <reaction evidence="7">
        <text>L-threonyl-[protein] + ATP = O-phospho-L-threonyl-[protein] + ADP + H(+)</text>
        <dbReference type="Rhea" id="RHEA:46608"/>
        <dbReference type="Rhea" id="RHEA-COMP:11060"/>
        <dbReference type="Rhea" id="RHEA-COMP:11605"/>
        <dbReference type="ChEBI" id="CHEBI:15378"/>
        <dbReference type="ChEBI" id="CHEBI:30013"/>
        <dbReference type="ChEBI" id="CHEBI:30616"/>
        <dbReference type="ChEBI" id="CHEBI:61977"/>
        <dbReference type="ChEBI" id="CHEBI:456216"/>
        <dbReference type="EC" id="2.7.11.1"/>
    </reaction>
</comment>
<dbReference type="AlphaFoldDB" id="A0AAV6MRB1"/>
<evidence type="ECO:0000256" key="3">
    <source>
        <dbReference type="ARBA" id="ARBA00022729"/>
    </source>
</evidence>
<dbReference type="Proteomes" id="UP000685013">
    <property type="component" value="Chromosome 13"/>
</dbReference>
<evidence type="ECO:0000256" key="8">
    <source>
        <dbReference type="ARBA" id="ARBA00048679"/>
    </source>
</evidence>
<feature type="domain" description="Protein kinase" evidence="12">
    <location>
        <begin position="337"/>
        <end position="574"/>
    </location>
</feature>
<dbReference type="InterPro" id="IPR025287">
    <property type="entry name" value="WAK_GUB"/>
</dbReference>
<dbReference type="PROSITE" id="PS00107">
    <property type="entry name" value="PROTEIN_KINASE_ATP"/>
    <property type="match status" value="1"/>
</dbReference>
<feature type="transmembrane region" description="Helical" evidence="10">
    <location>
        <begin position="272"/>
        <end position="292"/>
    </location>
</feature>
<dbReference type="EC" id="2.7.11.1" evidence="2"/>
<comment type="catalytic activity">
    <reaction evidence="8">
        <text>L-seryl-[protein] + ATP = O-phospho-L-seryl-[protein] + ADP + H(+)</text>
        <dbReference type="Rhea" id="RHEA:17989"/>
        <dbReference type="Rhea" id="RHEA-COMP:9863"/>
        <dbReference type="Rhea" id="RHEA-COMP:11604"/>
        <dbReference type="ChEBI" id="CHEBI:15378"/>
        <dbReference type="ChEBI" id="CHEBI:29999"/>
        <dbReference type="ChEBI" id="CHEBI:30616"/>
        <dbReference type="ChEBI" id="CHEBI:83421"/>
        <dbReference type="ChEBI" id="CHEBI:456216"/>
        <dbReference type="EC" id="2.7.11.1"/>
    </reaction>
</comment>
<keyword evidence="10" id="KW-0472">Membrane</keyword>
<keyword evidence="14" id="KW-1185">Reference proteome</keyword>
<evidence type="ECO:0000259" key="12">
    <source>
        <dbReference type="PROSITE" id="PS50011"/>
    </source>
</evidence>
<evidence type="ECO:0000256" key="10">
    <source>
        <dbReference type="SAM" id="Phobius"/>
    </source>
</evidence>
<dbReference type="InterPro" id="IPR032872">
    <property type="entry name" value="WAK_assoc_C"/>
</dbReference>
<organism evidence="13 14">
    <name type="scientific">Cucurbita argyrosperma subsp. sororia</name>
    <dbReference type="NCBI Taxonomy" id="37648"/>
    <lineage>
        <taxon>Eukaryota</taxon>
        <taxon>Viridiplantae</taxon>
        <taxon>Streptophyta</taxon>
        <taxon>Embryophyta</taxon>
        <taxon>Tracheophyta</taxon>
        <taxon>Spermatophyta</taxon>
        <taxon>Magnoliopsida</taxon>
        <taxon>eudicotyledons</taxon>
        <taxon>Gunneridae</taxon>
        <taxon>Pentapetalae</taxon>
        <taxon>rosids</taxon>
        <taxon>fabids</taxon>
        <taxon>Cucurbitales</taxon>
        <taxon>Cucurbitaceae</taxon>
        <taxon>Cucurbiteae</taxon>
        <taxon>Cucurbita</taxon>
    </lineage>
</organism>
<keyword evidence="4 9" id="KW-0547">Nucleotide-binding</keyword>
<evidence type="ECO:0000313" key="14">
    <source>
        <dbReference type="Proteomes" id="UP000685013"/>
    </source>
</evidence>
<keyword evidence="13" id="KW-0418">Kinase</keyword>
<evidence type="ECO:0000256" key="7">
    <source>
        <dbReference type="ARBA" id="ARBA00047899"/>
    </source>
</evidence>
<keyword evidence="10" id="KW-0812">Transmembrane</keyword>